<dbReference type="AlphaFoldDB" id="A0A6J6UAW6"/>
<dbReference type="Pfam" id="PF00990">
    <property type="entry name" value="GGDEF"/>
    <property type="match status" value="1"/>
</dbReference>
<feature type="transmembrane region" description="Helical" evidence="1">
    <location>
        <begin position="241"/>
        <end position="260"/>
    </location>
</feature>
<sequence length="460" mass="50198">MARVGVFLLLISHLIIRVAFHLPTIVPDLILFNLIAFIAAYVAWKSPKVNDRLARNSISLAIFIWALGSTFSTWNSFYTFAVSERIIDICYTSFYPLVFLGIIRALAVTKKISALEILDTAIIALGTSSLISSLLLRPALLAFDGSPFEVFLSILYPIGDLILVAVSLSLVVLQHRSLRSLAMFAGVVIFAITDLLFLLLSATSGYEFAALSDDGWLLGLALIANALWFHGGETEIKERHINTWATTSALILSASILGYGAMRANYFPIFVIALAFTTISLAFIRMALALRDAKLTGDDREHARTDELTGLPNRRRFIAELELLRRKNGTLLLLDLDGFKAVNDNYGHAVGDQLLKQITTRFGRVLAEGILLARLGGDEFGVIVYGERNIGNDVALALRATCTYPFTLSVGDVKVGVSIGSVTTQGPTTTKEELLKRADTAMYEAKRSGAGYIQAPINSA</sequence>
<evidence type="ECO:0000259" key="2">
    <source>
        <dbReference type="PROSITE" id="PS50887"/>
    </source>
</evidence>
<dbReference type="EMBL" id="CAEZZJ010000051">
    <property type="protein sequence ID" value="CAB4756932.1"/>
    <property type="molecule type" value="Genomic_DNA"/>
</dbReference>
<proteinExistence type="predicted"/>
<dbReference type="InterPro" id="IPR043128">
    <property type="entry name" value="Rev_trsase/Diguanyl_cyclase"/>
</dbReference>
<evidence type="ECO:0000313" key="3">
    <source>
        <dbReference type="EMBL" id="CAB4756932.1"/>
    </source>
</evidence>
<evidence type="ECO:0000256" key="1">
    <source>
        <dbReference type="SAM" id="Phobius"/>
    </source>
</evidence>
<feature type="transmembrane region" description="Helical" evidence="1">
    <location>
        <begin position="180"/>
        <end position="202"/>
    </location>
</feature>
<dbReference type="NCBIfam" id="TIGR00254">
    <property type="entry name" value="GGDEF"/>
    <property type="match status" value="1"/>
</dbReference>
<dbReference type="Gene3D" id="3.30.70.270">
    <property type="match status" value="1"/>
</dbReference>
<protein>
    <submittedName>
        <fullName evidence="3">Unannotated protein</fullName>
    </submittedName>
</protein>
<keyword evidence="1" id="KW-1133">Transmembrane helix</keyword>
<feature type="transmembrane region" description="Helical" evidence="1">
    <location>
        <begin position="266"/>
        <end position="284"/>
    </location>
</feature>
<feature type="transmembrane region" description="Helical" evidence="1">
    <location>
        <begin position="114"/>
        <end position="134"/>
    </location>
</feature>
<reference evidence="3" key="1">
    <citation type="submission" date="2020-05" db="EMBL/GenBank/DDBJ databases">
        <authorList>
            <person name="Chiriac C."/>
            <person name="Salcher M."/>
            <person name="Ghai R."/>
            <person name="Kavagutti S V."/>
        </authorList>
    </citation>
    <scope>NUCLEOTIDE SEQUENCE</scope>
</reference>
<dbReference type="SMART" id="SM00267">
    <property type="entry name" value="GGDEF"/>
    <property type="match status" value="1"/>
</dbReference>
<feature type="transmembrane region" description="Helical" evidence="1">
    <location>
        <begin position="154"/>
        <end position="173"/>
    </location>
</feature>
<feature type="domain" description="GGDEF" evidence="2">
    <location>
        <begin position="327"/>
        <end position="458"/>
    </location>
</feature>
<dbReference type="PANTHER" id="PTHR46663">
    <property type="entry name" value="DIGUANYLATE CYCLASE DGCT-RELATED"/>
    <property type="match status" value="1"/>
</dbReference>
<dbReference type="PANTHER" id="PTHR46663:SF2">
    <property type="entry name" value="GGDEF DOMAIN-CONTAINING PROTEIN"/>
    <property type="match status" value="1"/>
</dbReference>
<feature type="transmembrane region" description="Helical" evidence="1">
    <location>
        <begin position="208"/>
        <end position="229"/>
    </location>
</feature>
<dbReference type="SUPFAM" id="SSF55073">
    <property type="entry name" value="Nucleotide cyclase"/>
    <property type="match status" value="1"/>
</dbReference>
<dbReference type="PROSITE" id="PS50887">
    <property type="entry name" value="GGDEF"/>
    <property type="match status" value="1"/>
</dbReference>
<dbReference type="InterPro" id="IPR029787">
    <property type="entry name" value="Nucleotide_cyclase"/>
</dbReference>
<gene>
    <name evidence="3" type="ORF">UFOPK2852_00564</name>
</gene>
<keyword evidence="1" id="KW-0472">Membrane</keyword>
<dbReference type="CDD" id="cd01949">
    <property type="entry name" value="GGDEF"/>
    <property type="match status" value="1"/>
</dbReference>
<dbReference type="InterPro" id="IPR000160">
    <property type="entry name" value="GGDEF_dom"/>
</dbReference>
<keyword evidence="1" id="KW-0812">Transmembrane</keyword>
<accession>A0A6J6UAW6</accession>
<dbReference type="InterPro" id="IPR052163">
    <property type="entry name" value="DGC-Regulatory_Protein"/>
</dbReference>
<feature type="transmembrane region" description="Helical" evidence="1">
    <location>
        <begin position="56"/>
        <end position="74"/>
    </location>
</feature>
<feature type="transmembrane region" description="Helical" evidence="1">
    <location>
        <begin position="86"/>
        <end position="107"/>
    </location>
</feature>
<organism evidence="3">
    <name type="scientific">freshwater metagenome</name>
    <dbReference type="NCBI Taxonomy" id="449393"/>
    <lineage>
        <taxon>unclassified sequences</taxon>
        <taxon>metagenomes</taxon>
        <taxon>ecological metagenomes</taxon>
    </lineage>
</organism>
<name>A0A6J6UAW6_9ZZZZ</name>